<dbReference type="InterPro" id="IPR003829">
    <property type="entry name" value="Pirin_N_dom"/>
</dbReference>
<dbReference type="GO" id="GO:0005829">
    <property type="term" value="C:cytosol"/>
    <property type="evidence" value="ECO:0007669"/>
    <property type="project" value="TreeGrafter"/>
</dbReference>
<dbReference type="GO" id="GO:0004623">
    <property type="term" value="F:phospholipase A2 activity"/>
    <property type="evidence" value="ECO:0007669"/>
    <property type="project" value="TreeGrafter"/>
</dbReference>
<feature type="chain" id="PRO_5016803281" description="Lysophospholipase" evidence="12">
    <location>
        <begin position="16"/>
        <end position="1267"/>
    </location>
</feature>
<feature type="compositionally biased region" description="Polar residues" evidence="11">
    <location>
        <begin position="839"/>
        <end position="848"/>
    </location>
</feature>
<dbReference type="VEuPathDB" id="FungiDB:YALI0_F19206g"/>
<dbReference type="Gene3D" id="2.60.120.10">
    <property type="entry name" value="Jelly Rolls"/>
    <property type="match status" value="2"/>
</dbReference>
<gene>
    <name evidence="14" type="ORF">B0I71DRAFT_167250</name>
</gene>
<dbReference type="GO" id="GO:0004622">
    <property type="term" value="F:phosphatidylcholine lysophospholipase activity"/>
    <property type="evidence" value="ECO:0007669"/>
    <property type="project" value="UniProtKB-EC"/>
</dbReference>
<feature type="domain" description="PLA2c" evidence="13">
    <location>
        <begin position="28"/>
        <end position="1003"/>
    </location>
</feature>
<dbReference type="InterPro" id="IPR002642">
    <property type="entry name" value="LysoPLipase_cat_dom"/>
</dbReference>
<dbReference type="CDD" id="cd02909">
    <property type="entry name" value="cupin_pirin_N"/>
    <property type="match status" value="1"/>
</dbReference>
<dbReference type="PANTHER" id="PTHR10728:SF33">
    <property type="entry name" value="LYSOPHOSPHOLIPASE 1-RELATED"/>
    <property type="match status" value="1"/>
</dbReference>
<dbReference type="Pfam" id="PF05726">
    <property type="entry name" value="Pirin_C"/>
    <property type="match status" value="1"/>
</dbReference>
<evidence type="ECO:0000256" key="2">
    <source>
        <dbReference type="ARBA" id="ARBA00013274"/>
    </source>
</evidence>
<evidence type="ECO:0000256" key="9">
    <source>
        <dbReference type="RuleBase" id="RU003457"/>
    </source>
</evidence>
<dbReference type="VEuPathDB" id="FungiDB:YALI1_F25614g"/>
<feature type="compositionally biased region" description="Basic residues" evidence="11">
    <location>
        <begin position="854"/>
        <end position="864"/>
    </location>
</feature>
<protein>
    <recommendedName>
        <fullName evidence="2 10">Lysophospholipase</fullName>
        <ecNumber evidence="2 10">3.1.1.5</ecNumber>
    </recommendedName>
</protein>
<dbReference type="Pfam" id="PF02678">
    <property type="entry name" value="Pirin"/>
    <property type="match status" value="1"/>
</dbReference>
<sequence length="1267" mass="141204">MQFTPLFLHLVATLAASPGGTYEPKHVDCPPTVLVREANDTLNPKEKDYMDRRWLQTQQEHVKFMERLDIPDFNVSFLDEVPPVVMGTAFSGGGYRSMLTGAGVVAAMDARVNGSLDLGALGGLFQAMSYLVGLSSGSWLLTSLFLNDNFTVPDLQAAPNLWSLENSFWGGERMKDVQLDNPVPNPGIIDNNGTESDNSSLVIGSGLTDRLSSRLKNLVKLAPRNIVSDSIKHHWNRRPSTGGAEVVKNINLNDMLAKRPNSGIAERLRNMPPIGESISNGRRTRPSTGFADRLRNRPKTGISDRLHHRPSTGLSDRLRNRPSTGVSDTWKNRPKTGYADRLKNSQRPHFDLAQRLRNRPKTGIYDNVDKGISRIKPGLSDARKALDKHIPSKPSMGDFFNQRRRQSDLEKLLEYVSPDFLCDLDYSEFLKYLDPLYTYYHLENEIKQTLYYFLMIKEEVDLKSSAGFVTTITDYWGRALARQLLPDSRGGQGTTWSDVQITPQFMNASVPFPIMVAIGREPSESNSTYMISPLWSTLFEMTPFEFGSWNPSLNAFSDTRYLGSSLYNGTPVNNVTLEPVPSTEPVCVLGYDNAGFLAGTSSSVFNDPFENSGIDQDYIRELFTGIIDALENFNTSFWGEFFSTENSTVPETDLTWRDADYAIFSPNPFLGFDSNATTDKFSESKHLFLADGGEDGQLVPFEPLLQEQRNVDVIFAIDASSNTEDNFPDGTALRMSQERYLSEDSEQAAGISFPQLAAEFGNEPVFLGCFINSSYSVPPKGRAYSYNYRRDRPAEPNMTIPVYPPPPPFDFPNSTFDPNSTFSNVSMASRAHWRARQIPVSNGTTNDTGPIIRPRPRPRPRPSRPRPIIEDGRDYDADYPYDHTTPIGAIPVMPPTNVSTDPFVNVTVGVDKYPPLIVYIPNSYQSYWTGDSTFQVEFSTEDVAGYITNGYNLMTRQNSTVDPDWNKCVGCATILRAYQGANKTIPDFCMGCFDRYCVDSINSEGVGARVRRAIGTHELRNLNPFIMFDHFKVPSTAGFPDHPHRGQETITYVIKGSVDHEDFTGSKGTLSAGDLQFMTAGRGIVHAEMPTAGPNGETQVVEGIQLWVDLPQHLKDCEPRYRDLKAEEIPEAHSENKDLTVKVISGQAMGVDSVKDLAYTPVWYLDYFTEANYNGKQGSAIVDGKVVNAHNVAILSIKGDTIDFTPAPDSRIIIIGAQILDQKIVQHGPFVATSEEGIMNAFMDYQYSSNGFERAAAWESEIGKRMM</sequence>
<comment type="catalytic activity">
    <reaction evidence="10">
        <text>a 1-acyl-sn-glycero-3-phosphocholine + H2O = sn-glycerol 3-phosphocholine + a fatty acid + H(+)</text>
        <dbReference type="Rhea" id="RHEA:15177"/>
        <dbReference type="ChEBI" id="CHEBI:15377"/>
        <dbReference type="ChEBI" id="CHEBI:15378"/>
        <dbReference type="ChEBI" id="CHEBI:16870"/>
        <dbReference type="ChEBI" id="CHEBI:28868"/>
        <dbReference type="ChEBI" id="CHEBI:58168"/>
        <dbReference type="EC" id="3.1.1.5"/>
    </reaction>
</comment>
<evidence type="ECO:0000256" key="7">
    <source>
        <dbReference type="ARBA" id="ARBA00023180"/>
    </source>
</evidence>
<evidence type="ECO:0000256" key="1">
    <source>
        <dbReference type="ARBA" id="ARBA00008780"/>
    </source>
</evidence>
<keyword evidence="3 12" id="KW-0732">Signal</keyword>
<dbReference type="InterPro" id="IPR011051">
    <property type="entry name" value="RmlC_Cupin_sf"/>
</dbReference>
<evidence type="ECO:0000313" key="14">
    <source>
        <dbReference type="EMBL" id="RDW23238.1"/>
    </source>
</evidence>
<dbReference type="InterPro" id="IPR014710">
    <property type="entry name" value="RmlC-like_jellyroll"/>
</dbReference>
<proteinExistence type="inferred from homology"/>
<dbReference type="GO" id="GO:0005783">
    <property type="term" value="C:endoplasmic reticulum"/>
    <property type="evidence" value="ECO:0007669"/>
    <property type="project" value="TreeGrafter"/>
</dbReference>
<evidence type="ECO:0000256" key="6">
    <source>
        <dbReference type="ARBA" id="ARBA00023098"/>
    </source>
</evidence>
<dbReference type="SUPFAM" id="SSF52151">
    <property type="entry name" value="FabD/lysophospholipase-like"/>
    <property type="match status" value="1"/>
</dbReference>
<comment type="similarity">
    <text evidence="9">Belongs to the pirin family.</text>
</comment>
<feature type="compositionally biased region" description="Basic and acidic residues" evidence="11">
    <location>
        <begin position="867"/>
        <end position="876"/>
    </location>
</feature>
<evidence type="ECO:0000256" key="10">
    <source>
        <dbReference type="RuleBase" id="RU362103"/>
    </source>
</evidence>
<evidence type="ECO:0000313" key="15">
    <source>
        <dbReference type="Proteomes" id="UP000256601"/>
    </source>
</evidence>
<dbReference type="GO" id="GO:0016740">
    <property type="term" value="F:transferase activity"/>
    <property type="evidence" value="ECO:0007669"/>
    <property type="project" value="UniProtKB-KW"/>
</dbReference>
<dbReference type="PROSITE" id="PS51210">
    <property type="entry name" value="PLA2C"/>
    <property type="match status" value="1"/>
</dbReference>
<dbReference type="AlphaFoldDB" id="A0A371BYR4"/>
<evidence type="ECO:0000256" key="3">
    <source>
        <dbReference type="ARBA" id="ARBA00022729"/>
    </source>
</evidence>
<dbReference type="Gene3D" id="3.40.1090.10">
    <property type="entry name" value="Cytosolic phospholipase A2 catalytic domain"/>
    <property type="match status" value="2"/>
</dbReference>
<feature type="region of interest" description="Disordered" evidence="11">
    <location>
        <begin position="267"/>
        <end position="346"/>
    </location>
</feature>
<dbReference type="SUPFAM" id="SSF51182">
    <property type="entry name" value="RmlC-like cupins"/>
    <property type="match status" value="1"/>
</dbReference>
<dbReference type="SMART" id="SM00022">
    <property type="entry name" value="PLAc"/>
    <property type="match status" value="1"/>
</dbReference>
<name>A0A371BYR4_YARLL</name>
<keyword evidence="14" id="KW-0808">Transferase</keyword>
<dbReference type="InterPro" id="IPR008778">
    <property type="entry name" value="Pirin_C_dom"/>
</dbReference>
<evidence type="ECO:0000256" key="5">
    <source>
        <dbReference type="ARBA" id="ARBA00022963"/>
    </source>
</evidence>
<feature type="signal peptide" evidence="12">
    <location>
        <begin position="1"/>
        <end position="15"/>
    </location>
</feature>
<keyword evidence="4 8" id="KW-0378">Hydrolase</keyword>
<feature type="region of interest" description="Disordered" evidence="11">
    <location>
        <begin position="838"/>
        <end position="877"/>
    </location>
</feature>
<dbReference type="PANTHER" id="PTHR10728">
    <property type="entry name" value="CYTOSOLIC PHOSPHOLIPASE A2"/>
    <property type="match status" value="1"/>
</dbReference>
<dbReference type="VEuPathDB" id="FungiDB:YALI0_F19228g"/>
<keyword evidence="5 8" id="KW-0442">Lipid degradation</keyword>
<evidence type="ECO:0000256" key="4">
    <source>
        <dbReference type="ARBA" id="ARBA00022801"/>
    </source>
</evidence>
<keyword evidence="7" id="KW-0325">Glycoprotein</keyword>
<evidence type="ECO:0000256" key="8">
    <source>
        <dbReference type="PROSITE-ProRule" id="PRU00555"/>
    </source>
</evidence>
<dbReference type="EC" id="3.1.1.5" evidence="2 10"/>
<accession>A0A371BYR4</accession>
<dbReference type="EMBL" id="KZ859099">
    <property type="protein sequence ID" value="RDW23238.1"/>
    <property type="molecule type" value="Genomic_DNA"/>
</dbReference>
<dbReference type="Proteomes" id="UP000256601">
    <property type="component" value="Unassembled WGS sequence"/>
</dbReference>
<evidence type="ECO:0000256" key="11">
    <source>
        <dbReference type="SAM" id="MobiDB-lite"/>
    </source>
</evidence>
<evidence type="ECO:0000256" key="12">
    <source>
        <dbReference type="SAM" id="SignalP"/>
    </source>
</evidence>
<organism evidence="14 15">
    <name type="scientific">Yarrowia lipolytica</name>
    <name type="common">Candida lipolytica</name>
    <dbReference type="NCBI Taxonomy" id="4952"/>
    <lineage>
        <taxon>Eukaryota</taxon>
        <taxon>Fungi</taxon>
        <taxon>Dikarya</taxon>
        <taxon>Ascomycota</taxon>
        <taxon>Saccharomycotina</taxon>
        <taxon>Dipodascomycetes</taxon>
        <taxon>Dipodascales</taxon>
        <taxon>Dipodascales incertae sedis</taxon>
        <taxon>Yarrowia</taxon>
    </lineage>
</organism>
<dbReference type="InterPro" id="IPR016035">
    <property type="entry name" value="Acyl_Trfase/lysoPLipase"/>
</dbReference>
<dbReference type="Pfam" id="PF01735">
    <property type="entry name" value="PLA2_B"/>
    <property type="match status" value="3"/>
</dbReference>
<dbReference type="GO" id="GO:0046475">
    <property type="term" value="P:glycerophospholipid catabolic process"/>
    <property type="evidence" value="ECO:0007669"/>
    <property type="project" value="TreeGrafter"/>
</dbReference>
<evidence type="ECO:0000259" key="13">
    <source>
        <dbReference type="PROSITE" id="PS51210"/>
    </source>
</evidence>
<reference evidence="14 15" key="1">
    <citation type="submission" date="2018-07" db="EMBL/GenBank/DDBJ databases">
        <title>Draft Genome Assemblies for Five Robust Yarrowia lipolytica Strains Exhibiting High Lipid Production and Pentose Sugar Utilization and Sugar Alcohol Secretion from Undetoxified Lignocellulosic Biomass Hydrolysates.</title>
        <authorList>
            <consortium name="DOE Joint Genome Institute"/>
            <person name="Walker C."/>
            <person name="Ryu S."/>
            <person name="Na H."/>
            <person name="Zane M."/>
            <person name="LaButti K."/>
            <person name="Lipzen A."/>
            <person name="Haridas S."/>
            <person name="Barry K."/>
            <person name="Grigoriev I.V."/>
            <person name="Quarterman J."/>
            <person name="Slininger P."/>
            <person name="Dien B."/>
            <person name="Trinh C.T."/>
        </authorList>
    </citation>
    <scope>NUCLEOTIDE SEQUENCE [LARGE SCALE GENOMIC DNA]</scope>
    <source>
        <strain evidence="14 15">YB392</strain>
    </source>
</reference>
<dbReference type="VEuPathDB" id="FungiDB:YALI1_F25649g"/>
<comment type="similarity">
    <text evidence="1 10">Belongs to the lysophospholipase family.</text>
</comment>
<keyword evidence="6 8" id="KW-0443">Lipid metabolism</keyword>